<reference evidence="2 3" key="1">
    <citation type="submission" date="2024-05" db="EMBL/GenBank/DDBJ databases">
        <authorList>
            <person name="Wallberg A."/>
        </authorList>
    </citation>
    <scope>NUCLEOTIDE SEQUENCE [LARGE SCALE GENOMIC DNA]</scope>
</reference>
<keyword evidence="1" id="KW-0812">Transmembrane</keyword>
<feature type="transmembrane region" description="Helical" evidence="1">
    <location>
        <begin position="12"/>
        <end position="31"/>
    </location>
</feature>
<comment type="caution">
    <text evidence="2">The sequence shown here is derived from an EMBL/GenBank/DDBJ whole genome shotgun (WGS) entry which is preliminary data.</text>
</comment>
<evidence type="ECO:0000256" key="1">
    <source>
        <dbReference type="SAM" id="Phobius"/>
    </source>
</evidence>
<feature type="transmembrane region" description="Helical" evidence="1">
    <location>
        <begin position="37"/>
        <end position="57"/>
    </location>
</feature>
<evidence type="ECO:0000313" key="3">
    <source>
        <dbReference type="Proteomes" id="UP001497623"/>
    </source>
</evidence>
<dbReference type="Proteomes" id="UP001497623">
    <property type="component" value="Unassembled WGS sequence"/>
</dbReference>
<keyword evidence="1" id="KW-1133">Transmembrane helix</keyword>
<evidence type="ECO:0000313" key="2">
    <source>
        <dbReference type="EMBL" id="CAL4139415.1"/>
    </source>
</evidence>
<keyword evidence="1" id="KW-0472">Membrane</keyword>
<proteinExistence type="predicted"/>
<accession>A0AAV2RTB2</accession>
<gene>
    <name evidence="2" type="ORF">MNOR_LOCUS28447</name>
</gene>
<name>A0AAV2RTB2_MEGNR</name>
<sequence>MEDQGTSDRYCWSVFMISSSVASLSGLILLLTGFPLGAIPLSLGIQVSVIILVFYVWTRCWRRTKPSDVSATLEDPPPPYRSEWRITFLNTSDRNSLAQPVIISTATTPVLAQSSRRDRQHSISIEETTNN</sequence>
<feature type="non-terminal residue" evidence="2">
    <location>
        <position position="131"/>
    </location>
</feature>
<dbReference type="AlphaFoldDB" id="A0AAV2RTB2"/>
<protein>
    <submittedName>
        <fullName evidence="2">Uncharacterized protein</fullName>
    </submittedName>
</protein>
<keyword evidence="3" id="KW-1185">Reference proteome</keyword>
<organism evidence="2 3">
    <name type="scientific">Meganyctiphanes norvegica</name>
    <name type="common">Northern krill</name>
    <name type="synonym">Thysanopoda norvegica</name>
    <dbReference type="NCBI Taxonomy" id="48144"/>
    <lineage>
        <taxon>Eukaryota</taxon>
        <taxon>Metazoa</taxon>
        <taxon>Ecdysozoa</taxon>
        <taxon>Arthropoda</taxon>
        <taxon>Crustacea</taxon>
        <taxon>Multicrustacea</taxon>
        <taxon>Malacostraca</taxon>
        <taxon>Eumalacostraca</taxon>
        <taxon>Eucarida</taxon>
        <taxon>Euphausiacea</taxon>
        <taxon>Euphausiidae</taxon>
        <taxon>Meganyctiphanes</taxon>
    </lineage>
</organism>
<dbReference type="EMBL" id="CAXKWB010031407">
    <property type="protein sequence ID" value="CAL4139415.1"/>
    <property type="molecule type" value="Genomic_DNA"/>
</dbReference>